<gene>
    <name evidence="9" type="primary">gltI_4</name>
    <name evidence="9" type="ORF">DSM104443_02464</name>
</gene>
<feature type="signal peptide" evidence="7">
    <location>
        <begin position="1"/>
        <end position="23"/>
    </location>
</feature>
<dbReference type="RefSeq" id="WP_171092696.1">
    <property type="nucleotide sequence ID" value="NZ_CP053069.1"/>
</dbReference>
<dbReference type="Proteomes" id="UP000501534">
    <property type="component" value="Chromosome"/>
</dbReference>
<organism evidence="9 10">
    <name type="scientific">Usitatibacter rugosus</name>
    <dbReference type="NCBI Taxonomy" id="2732067"/>
    <lineage>
        <taxon>Bacteria</taxon>
        <taxon>Pseudomonadati</taxon>
        <taxon>Pseudomonadota</taxon>
        <taxon>Betaproteobacteria</taxon>
        <taxon>Nitrosomonadales</taxon>
        <taxon>Usitatibacteraceae</taxon>
        <taxon>Usitatibacter</taxon>
    </lineage>
</organism>
<dbReference type="GO" id="GO:0030288">
    <property type="term" value="C:outer membrane-bounded periplasmic space"/>
    <property type="evidence" value="ECO:0007669"/>
    <property type="project" value="TreeGrafter"/>
</dbReference>
<accession>A0A6M4GVV8</accession>
<comment type="subcellular location">
    <subcellularLocation>
        <location evidence="1">Periplasm</location>
    </subcellularLocation>
</comment>
<evidence type="ECO:0000256" key="1">
    <source>
        <dbReference type="ARBA" id="ARBA00004418"/>
    </source>
</evidence>
<keyword evidence="5" id="KW-0574">Periplasm</keyword>
<keyword evidence="6" id="KW-0029">Amino-acid transport</keyword>
<evidence type="ECO:0000256" key="5">
    <source>
        <dbReference type="ARBA" id="ARBA00022764"/>
    </source>
</evidence>
<dbReference type="Pfam" id="PF00497">
    <property type="entry name" value="SBP_bac_3"/>
    <property type="match status" value="1"/>
</dbReference>
<dbReference type="EMBL" id="CP053069">
    <property type="protein sequence ID" value="QJR11389.1"/>
    <property type="molecule type" value="Genomic_DNA"/>
</dbReference>
<dbReference type="FunFam" id="3.40.190.10:FF:000052">
    <property type="entry name" value="Amino acid ABC transporter substrate-binding protein"/>
    <property type="match status" value="1"/>
</dbReference>
<evidence type="ECO:0000256" key="6">
    <source>
        <dbReference type="ARBA" id="ARBA00022970"/>
    </source>
</evidence>
<evidence type="ECO:0000259" key="8">
    <source>
        <dbReference type="SMART" id="SM00062"/>
    </source>
</evidence>
<evidence type="ECO:0000313" key="9">
    <source>
        <dbReference type="EMBL" id="QJR11389.1"/>
    </source>
</evidence>
<evidence type="ECO:0000313" key="10">
    <source>
        <dbReference type="Proteomes" id="UP000501534"/>
    </source>
</evidence>
<dbReference type="SMART" id="SM00062">
    <property type="entry name" value="PBPb"/>
    <property type="match status" value="1"/>
</dbReference>
<evidence type="ECO:0000256" key="7">
    <source>
        <dbReference type="SAM" id="SignalP"/>
    </source>
</evidence>
<dbReference type="KEGG" id="uru:DSM104443_02464"/>
<keyword evidence="10" id="KW-1185">Reference proteome</keyword>
<dbReference type="AlphaFoldDB" id="A0A6M4GVV8"/>
<name>A0A6M4GVV8_9PROT</name>
<dbReference type="GO" id="GO:0005576">
    <property type="term" value="C:extracellular region"/>
    <property type="evidence" value="ECO:0007669"/>
    <property type="project" value="TreeGrafter"/>
</dbReference>
<dbReference type="InterPro" id="IPR051455">
    <property type="entry name" value="Bact_solute-bind_prot3"/>
</dbReference>
<evidence type="ECO:0000256" key="2">
    <source>
        <dbReference type="ARBA" id="ARBA00010333"/>
    </source>
</evidence>
<dbReference type="PANTHER" id="PTHR30085:SF2">
    <property type="entry name" value="GLUTAMATE_ASPARTATE IMPORT SOLUTE-BINDING PROTEIN"/>
    <property type="match status" value="1"/>
</dbReference>
<keyword evidence="3" id="KW-0813">Transport</keyword>
<reference evidence="9 10" key="1">
    <citation type="submission" date="2020-04" db="EMBL/GenBank/DDBJ databases">
        <title>Usitatibacter rugosus gen. nov., sp. nov. and Usitatibacter palustris sp. nov., novel members of Usitatibacteraceae fam. nov. within the order Nitrosomonadales isolated from soil.</title>
        <authorList>
            <person name="Huber K.J."/>
            <person name="Neumann-Schaal M."/>
            <person name="Geppert A."/>
            <person name="Luckner M."/>
            <person name="Wanner G."/>
            <person name="Overmann J."/>
        </authorList>
    </citation>
    <scope>NUCLEOTIDE SEQUENCE [LARGE SCALE GENOMIC DNA]</scope>
    <source>
        <strain evidence="9 10">0125_3</strain>
    </source>
</reference>
<evidence type="ECO:0000256" key="3">
    <source>
        <dbReference type="ARBA" id="ARBA00022448"/>
    </source>
</evidence>
<dbReference type="GO" id="GO:0006865">
    <property type="term" value="P:amino acid transport"/>
    <property type="evidence" value="ECO:0007669"/>
    <property type="project" value="UniProtKB-KW"/>
</dbReference>
<feature type="domain" description="Solute-binding protein family 3/N-terminal" evidence="8">
    <location>
        <begin position="38"/>
        <end position="275"/>
    </location>
</feature>
<proteinExistence type="inferred from homology"/>
<dbReference type="Gene3D" id="3.40.190.10">
    <property type="entry name" value="Periplasmic binding protein-like II"/>
    <property type="match status" value="2"/>
</dbReference>
<feature type="chain" id="PRO_5027010521" evidence="7">
    <location>
        <begin position="24"/>
        <end position="301"/>
    </location>
</feature>
<dbReference type="SUPFAM" id="SSF53850">
    <property type="entry name" value="Periplasmic binding protein-like II"/>
    <property type="match status" value="1"/>
</dbReference>
<keyword evidence="4 7" id="KW-0732">Signal</keyword>
<dbReference type="InterPro" id="IPR001638">
    <property type="entry name" value="Solute-binding_3/MltF_N"/>
</dbReference>
<evidence type="ECO:0000256" key="4">
    <source>
        <dbReference type="ARBA" id="ARBA00022729"/>
    </source>
</evidence>
<sequence>MHRHIHAAAAAALCAFMAIPAMAQDLTGTLKKIKDSGTITLGHRETSVPFSFLDEKQQPIGYSMDICAAIVEEVKKELNLPTLTVKYNPVTSQTRIPLMANGTIDLECGSTTNNLTRQKQVAFAPVTFITGTKLLVKKSAKIKTYKDLKNKTVVVTQGTTNERIIKALSDKENLNIKFLNAKDHAESFLTVESGRAAAFSMDDILLYGLIGTAKNPKDFEVVGDYLSYDPYGMMFRNNDDAFGVVVRRAVARFFGEPGLCNGPIKTVYKKWFVDKLASGQTMGVPMSPLLEAVCRTNALPD</sequence>
<protein>
    <submittedName>
        <fullName evidence="9">Glutamate/aspartate import solute-binding protein</fullName>
    </submittedName>
</protein>
<dbReference type="CDD" id="cd13688">
    <property type="entry name" value="PBP2_GltI_DEBP"/>
    <property type="match status" value="1"/>
</dbReference>
<comment type="similarity">
    <text evidence="2">Belongs to the bacterial solute-binding protein 3 family.</text>
</comment>
<dbReference type="PANTHER" id="PTHR30085">
    <property type="entry name" value="AMINO ACID ABC TRANSPORTER PERMEASE"/>
    <property type="match status" value="1"/>
</dbReference>